<dbReference type="Proteomes" id="UP001193389">
    <property type="component" value="Chromosome"/>
</dbReference>
<feature type="binding site" evidence="2">
    <location>
        <position position="74"/>
    </location>
    <ligand>
        <name>Cu cation</name>
        <dbReference type="ChEBI" id="CHEBI:23378"/>
    </ligand>
</feature>
<accession>A0A5K7SF10</accession>
<dbReference type="InterPro" id="IPR003782">
    <property type="entry name" value="SCO1/SenC"/>
</dbReference>
<name>A0A5K7SF10_9BACT</name>
<dbReference type="InterPro" id="IPR036249">
    <property type="entry name" value="Thioredoxin-like_sf"/>
</dbReference>
<evidence type="ECO:0000313" key="4">
    <source>
        <dbReference type="EMBL" id="BBE20133.1"/>
    </source>
</evidence>
<dbReference type="Pfam" id="PF02630">
    <property type="entry name" value="SCO1-SenC"/>
    <property type="match status" value="1"/>
</dbReference>
<feature type="disulfide bond" description="Redox-active" evidence="3">
    <location>
        <begin position="74"/>
        <end position="78"/>
    </location>
</feature>
<dbReference type="CDD" id="cd02968">
    <property type="entry name" value="SCO"/>
    <property type="match status" value="1"/>
</dbReference>
<keyword evidence="5" id="KW-1185">Reference proteome</keyword>
<dbReference type="RefSeq" id="WP_318348308.1">
    <property type="nucleotide sequence ID" value="NZ_AP018694.1"/>
</dbReference>
<sequence>MKNILNILIIALLLAGCANTEKKLPIIGHPIITGNDTIYSTIKPFTFLSQDSAVVTGKTFDDKIYVADFIFLSCTSICPIMTSEMKKVYEAFKTNPHIFFLSHTIDPENDTIPRLKSFAEALGVDGHKWFFVTGEKDSIYSMAENSYFATAYPDKSSPGNYIHSGGLLLVDTHKHIRGVYDGTIPKETERLIADLRTLLNEQFPK</sequence>
<dbReference type="GO" id="GO:0046872">
    <property type="term" value="F:metal ion binding"/>
    <property type="evidence" value="ECO:0007669"/>
    <property type="project" value="UniProtKB-KW"/>
</dbReference>
<organism evidence="4 5">
    <name type="scientific">Aquipluma nitroreducens</name>
    <dbReference type="NCBI Taxonomy" id="2010828"/>
    <lineage>
        <taxon>Bacteria</taxon>
        <taxon>Pseudomonadati</taxon>
        <taxon>Bacteroidota</taxon>
        <taxon>Bacteroidia</taxon>
        <taxon>Marinilabiliales</taxon>
        <taxon>Prolixibacteraceae</taxon>
        <taxon>Aquipluma</taxon>
    </lineage>
</organism>
<evidence type="ECO:0000313" key="5">
    <source>
        <dbReference type="Proteomes" id="UP001193389"/>
    </source>
</evidence>
<evidence type="ECO:0000256" key="3">
    <source>
        <dbReference type="PIRSR" id="PIRSR603782-2"/>
    </source>
</evidence>
<dbReference type="KEGG" id="anf:AQPE_4324"/>
<evidence type="ECO:0000256" key="2">
    <source>
        <dbReference type="PIRSR" id="PIRSR603782-1"/>
    </source>
</evidence>
<keyword evidence="3" id="KW-1015">Disulfide bond</keyword>
<dbReference type="PROSITE" id="PS51257">
    <property type="entry name" value="PROKAR_LIPOPROTEIN"/>
    <property type="match status" value="1"/>
</dbReference>
<keyword evidence="2" id="KW-0479">Metal-binding</keyword>
<comment type="similarity">
    <text evidence="1">Belongs to the SCO1/2 family.</text>
</comment>
<dbReference type="AlphaFoldDB" id="A0A5K7SF10"/>
<gene>
    <name evidence="4" type="ORF">AQPE_4324</name>
</gene>
<feature type="binding site" evidence="2">
    <location>
        <position position="163"/>
    </location>
    <ligand>
        <name>Cu cation</name>
        <dbReference type="ChEBI" id="CHEBI:23378"/>
    </ligand>
</feature>
<dbReference type="SUPFAM" id="SSF52833">
    <property type="entry name" value="Thioredoxin-like"/>
    <property type="match status" value="1"/>
</dbReference>
<dbReference type="PANTHER" id="PTHR12151:SF25">
    <property type="entry name" value="LINALOOL DEHYDRATASE_ISOMERASE DOMAIN-CONTAINING PROTEIN"/>
    <property type="match status" value="1"/>
</dbReference>
<proteinExistence type="inferred from homology"/>
<protein>
    <submittedName>
        <fullName evidence="4">SCO1/SenC family electron transport protein</fullName>
    </submittedName>
</protein>
<dbReference type="EMBL" id="AP018694">
    <property type="protein sequence ID" value="BBE20133.1"/>
    <property type="molecule type" value="Genomic_DNA"/>
</dbReference>
<dbReference type="PANTHER" id="PTHR12151">
    <property type="entry name" value="ELECTRON TRANSPORT PROTIN SCO1/SENC FAMILY MEMBER"/>
    <property type="match status" value="1"/>
</dbReference>
<evidence type="ECO:0000256" key="1">
    <source>
        <dbReference type="ARBA" id="ARBA00010996"/>
    </source>
</evidence>
<reference evidence="4" key="1">
    <citation type="journal article" date="2020" name="Int. J. Syst. Evol. Microbiol.">
        <title>Aquipluma nitroreducens gen. nov. sp. nov., a novel facultatively anaerobic bacterium isolated from a freshwater lake.</title>
        <authorList>
            <person name="Watanabe M."/>
            <person name="Kojima H."/>
            <person name="Fukui M."/>
        </authorList>
    </citation>
    <scope>NUCLEOTIDE SEQUENCE</scope>
    <source>
        <strain evidence="4">MeG22</strain>
    </source>
</reference>
<dbReference type="Gene3D" id="3.40.30.10">
    <property type="entry name" value="Glutaredoxin"/>
    <property type="match status" value="1"/>
</dbReference>
<keyword evidence="2" id="KW-0186">Copper</keyword>
<feature type="binding site" evidence="2">
    <location>
        <position position="78"/>
    </location>
    <ligand>
        <name>Cu cation</name>
        <dbReference type="ChEBI" id="CHEBI:23378"/>
    </ligand>
</feature>